<dbReference type="Proteomes" id="UP000034215">
    <property type="component" value="Unassembled WGS sequence"/>
</dbReference>
<protein>
    <recommendedName>
        <fullName evidence="4">Large ribosomal subunit protein bL35</fullName>
    </recommendedName>
</protein>
<dbReference type="PRINTS" id="PR00064">
    <property type="entry name" value="RIBOSOMALL35"/>
</dbReference>
<comment type="similarity">
    <text evidence="1 4 5">Belongs to the bacterial ribosomal protein bL35 family.</text>
</comment>
<evidence type="ECO:0000256" key="2">
    <source>
        <dbReference type="ARBA" id="ARBA00022980"/>
    </source>
</evidence>
<keyword evidence="2 4" id="KW-0689">Ribosomal protein</keyword>
<comment type="caution">
    <text evidence="6">The sequence shown here is derived from an EMBL/GenBank/DDBJ whole genome shotgun (WGS) entry which is preliminary data.</text>
</comment>
<dbReference type="HAMAP" id="MF_00514">
    <property type="entry name" value="Ribosomal_bL35"/>
    <property type="match status" value="1"/>
</dbReference>
<dbReference type="GO" id="GO:0006412">
    <property type="term" value="P:translation"/>
    <property type="evidence" value="ECO:0007669"/>
    <property type="project" value="UniProtKB-UniRule"/>
</dbReference>
<evidence type="ECO:0000256" key="5">
    <source>
        <dbReference type="RuleBase" id="RU000568"/>
    </source>
</evidence>
<dbReference type="Gene3D" id="4.10.410.60">
    <property type="match status" value="1"/>
</dbReference>
<accession>A0A0G0QTD6</accession>
<gene>
    <name evidence="4" type="primary">rpmI</name>
    <name evidence="6" type="ORF">UT76_C0010G0007</name>
</gene>
<dbReference type="InterPro" id="IPR001706">
    <property type="entry name" value="Ribosomal_bL35"/>
</dbReference>
<name>A0A0G0QTD6_9BACT</name>
<evidence type="ECO:0000256" key="3">
    <source>
        <dbReference type="ARBA" id="ARBA00023274"/>
    </source>
</evidence>
<dbReference type="InterPro" id="IPR037229">
    <property type="entry name" value="Ribosomal_bL35_sf"/>
</dbReference>
<evidence type="ECO:0000313" key="7">
    <source>
        <dbReference type="Proteomes" id="UP000034215"/>
    </source>
</evidence>
<reference evidence="6 7" key="1">
    <citation type="journal article" date="2015" name="Nature">
        <title>rRNA introns, odd ribosomes, and small enigmatic genomes across a large radiation of phyla.</title>
        <authorList>
            <person name="Brown C.T."/>
            <person name="Hug L.A."/>
            <person name="Thomas B.C."/>
            <person name="Sharon I."/>
            <person name="Castelle C.J."/>
            <person name="Singh A."/>
            <person name="Wilkins M.J."/>
            <person name="Williams K.H."/>
            <person name="Banfield J.F."/>
        </authorList>
    </citation>
    <scope>NUCLEOTIDE SEQUENCE [LARGE SCALE GENOMIC DNA]</scope>
</reference>
<sequence length="71" mass="8276">MPKMKSKKTLLKRIRVTKNGKLIKKSVSIGHLKRKWSSSRKHRKTQTSEQLDRGHIKIMRSLLVKKGKGIK</sequence>
<dbReference type="SUPFAM" id="SSF143034">
    <property type="entry name" value="L35p-like"/>
    <property type="match status" value="1"/>
</dbReference>
<dbReference type="InterPro" id="IPR021137">
    <property type="entry name" value="Ribosomal_bL35-like"/>
</dbReference>
<proteinExistence type="inferred from homology"/>
<dbReference type="Pfam" id="PF01632">
    <property type="entry name" value="Ribosomal_L35p"/>
    <property type="match status" value="1"/>
</dbReference>
<evidence type="ECO:0000256" key="1">
    <source>
        <dbReference type="ARBA" id="ARBA00006598"/>
    </source>
</evidence>
<dbReference type="GO" id="GO:0003735">
    <property type="term" value="F:structural constituent of ribosome"/>
    <property type="evidence" value="ECO:0007669"/>
    <property type="project" value="InterPro"/>
</dbReference>
<evidence type="ECO:0000313" key="6">
    <source>
        <dbReference type="EMBL" id="KKR43478.1"/>
    </source>
</evidence>
<dbReference type="GO" id="GO:0005840">
    <property type="term" value="C:ribosome"/>
    <property type="evidence" value="ECO:0007669"/>
    <property type="project" value="UniProtKB-KW"/>
</dbReference>
<keyword evidence="3 4" id="KW-0687">Ribonucleoprotein</keyword>
<evidence type="ECO:0000256" key="4">
    <source>
        <dbReference type="HAMAP-Rule" id="MF_00514"/>
    </source>
</evidence>
<organism evidence="6 7">
    <name type="scientific">Candidatus Woesebacteria bacterium GW2011_GWB1_40_12</name>
    <dbReference type="NCBI Taxonomy" id="1618576"/>
    <lineage>
        <taxon>Bacteria</taxon>
        <taxon>Candidatus Woeseibacteriota</taxon>
    </lineage>
</organism>
<dbReference type="AlphaFoldDB" id="A0A0G0QTD6"/>
<dbReference type="EMBL" id="LBYA01000010">
    <property type="protein sequence ID" value="KKR43478.1"/>
    <property type="molecule type" value="Genomic_DNA"/>
</dbReference>
<dbReference type="GO" id="GO:1990904">
    <property type="term" value="C:ribonucleoprotein complex"/>
    <property type="evidence" value="ECO:0007669"/>
    <property type="project" value="UniProtKB-KW"/>
</dbReference>